<dbReference type="CDD" id="cd12148">
    <property type="entry name" value="fungal_TF_MHR"/>
    <property type="match status" value="1"/>
</dbReference>
<keyword evidence="6" id="KW-0539">Nucleus</keyword>
<sequence>MATPSAAVADMSIAMISPNALSTNTLPPPMALSPNGNYDASGPLPSQQVHTLSQGVAGMLPSASRSVKRPRPVKSCTECRKRKLKCDRNLPCAQCQKSHRNCKYAADHDSSALSDASDVETGDVPRPPKRNCLPSQNMGGGGGGAMHLGPPYPGMRNGDANGGGSSLEALASRVDRLEHYVLAKSPYGGGDLSGVLRLQLHPEMIRGLTVKAGASRTRFFGQSSVRVLLNLFEDAKEFLAVNAQADDFRDLMSTLSRLHKSILDDYKRLLTPMPVYVTSATPVQNRMKHILTKLPGREVCDRLLRSYIRTTEAIYRIVHIPTMMAQYELYWEGNMHSDAFLCQLLLIMAVGSRFETESKGLDPNVVDGVHIPTACELVRSWLYSLKGKQLVDFATLQTEVLLLHTQRMIGANPQELWRHVGTLVRTAMTMGLHRDPSEFENQIPVFAGELRRRLWFTILEIDLHVSLVCNLRCSVEEEDFTCRLPRNLDDAELTPNMTELPPSQPIDQPTDNQIQSYAARTLGTRLKIIHLVSRIDSIRDYGGVLELGAKMERFSEDVDLLFPRDSSLGEAERTNQWRCRVILDMHVRRPLLALYRPFALGSSNPPPQITQAYLRSSLVILGYLDEVDPRLVHYHSVSDMYHQVLKKDMLQASLSLCYYIRSGIRAAGSPNQASGGGGGGSNAMAMSPRSFDDSGPASYESDGPALYSPSRLIKTVEKTMALLMRNVGGSDVKDIIVLMVVFASVQGNTTEQRLQEIKRGLSAVVEACMRASKLSPDKVMLPRPGEAMDPYRQPPHYMMHGGAPQQAATGDGRDDVWRLWRGWDLADDSWSDAR</sequence>
<proteinExistence type="predicted"/>
<dbReference type="GO" id="GO:0006351">
    <property type="term" value="P:DNA-templated transcription"/>
    <property type="evidence" value="ECO:0007669"/>
    <property type="project" value="InterPro"/>
</dbReference>
<dbReference type="Gene3D" id="4.10.240.10">
    <property type="entry name" value="Zn(2)-C6 fungal-type DNA-binding domain"/>
    <property type="match status" value="1"/>
</dbReference>
<dbReference type="OrthoDB" id="5414787at2759"/>
<dbReference type="GO" id="GO:0001228">
    <property type="term" value="F:DNA-binding transcription activator activity, RNA polymerase II-specific"/>
    <property type="evidence" value="ECO:0007669"/>
    <property type="project" value="TreeGrafter"/>
</dbReference>
<dbReference type="GO" id="GO:0005634">
    <property type="term" value="C:nucleus"/>
    <property type="evidence" value="ECO:0007669"/>
    <property type="project" value="TreeGrafter"/>
</dbReference>
<reference evidence="9" key="1">
    <citation type="journal article" date="2021" name="Nat. Commun.">
        <title>Genetic determinants of endophytism in the Arabidopsis root mycobiome.</title>
        <authorList>
            <person name="Mesny F."/>
            <person name="Miyauchi S."/>
            <person name="Thiergart T."/>
            <person name="Pickel B."/>
            <person name="Atanasova L."/>
            <person name="Karlsson M."/>
            <person name="Huettel B."/>
            <person name="Barry K.W."/>
            <person name="Haridas S."/>
            <person name="Chen C."/>
            <person name="Bauer D."/>
            <person name="Andreopoulos W."/>
            <person name="Pangilinan J."/>
            <person name="LaButti K."/>
            <person name="Riley R."/>
            <person name="Lipzen A."/>
            <person name="Clum A."/>
            <person name="Drula E."/>
            <person name="Henrissat B."/>
            <person name="Kohler A."/>
            <person name="Grigoriev I.V."/>
            <person name="Martin F.M."/>
            <person name="Hacquard S."/>
        </authorList>
    </citation>
    <scope>NUCLEOTIDE SEQUENCE</scope>
    <source>
        <strain evidence="9">MPI-CAGE-AT-0016</strain>
    </source>
</reference>
<dbReference type="PROSITE" id="PS00463">
    <property type="entry name" value="ZN2_CY6_FUNGAL_1"/>
    <property type="match status" value="1"/>
</dbReference>
<feature type="domain" description="Zn(2)-C6 fungal-type" evidence="8">
    <location>
        <begin position="75"/>
        <end position="104"/>
    </location>
</feature>
<evidence type="ECO:0000256" key="2">
    <source>
        <dbReference type="ARBA" id="ARBA00022833"/>
    </source>
</evidence>
<evidence type="ECO:0000313" key="10">
    <source>
        <dbReference type="Proteomes" id="UP000813385"/>
    </source>
</evidence>
<keyword evidence="2" id="KW-0862">Zinc</keyword>
<gene>
    <name evidence="9" type="ORF">B0T11DRAFT_50715</name>
</gene>
<name>A0A8K0X4U0_9PEZI</name>
<dbReference type="InterPro" id="IPR051430">
    <property type="entry name" value="Fungal_TF_Env_Response"/>
</dbReference>
<organism evidence="9 10">
    <name type="scientific">Plectosphaerella cucumerina</name>
    <dbReference type="NCBI Taxonomy" id="40658"/>
    <lineage>
        <taxon>Eukaryota</taxon>
        <taxon>Fungi</taxon>
        <taxon>Dikarya</taxon>
        <taxon>Ascomycota</taxon>
        <taxon>Pezizomycotina</taxon>
        <taxon>Sordariomycetes</taxon>
        <taxon>Hypocreomycetidae</taxon>
        <taxon>Glomerellales</taxon>
        <taxon>Plectosphaerellaceae</taxon>
        <taxon>Plectosphaerella</taxon>
    </lineage>
</organism>
<dbReference type="GO" id="GO:0000978">
    <property type="term" value="F:RNA polymerase II cis-regulatory region sequence-specific DNA binding"/>
    <property type="evidence" value="ECO:0007669"/>
    <property type="project" value="TreeGrafter"/>
</dbReference>
<accession>A0A8K0X4U0</accession>
<dbReference type="InterPro" id="IPR036864">
    <property type="entry name" value="Zn2-C6_fun-type_DNA-bd_sf"/>
</dbReference>
<dbReference type="Proteomes" id="UP000813385">
    <property type="component" value="Unassembled WGS sequence"/>
</dbReference>
<dbReference type="PANTHER" id="PTHR31944">
    <property type="entry name" value="HEME-RESPONSIVE ZINC FINGER TRANSCRIPTION FACTOR HAP1"/>
    <property type="match status" value="1"/>
</dbReference>
<evidence type="ECO:0000256" key="7">
    <source>
        <dbReference type="SAM" id="MobiDB-lite"/>
    </source>
</evidence>
<keyword evidence="5" id="KW-0804">Transcription</keyword>
<dbReference type="InterPro" id="IPR007219">
    <property type="entry name" value="XnlR_reg_dom"/>
</dbReference>
<dbReference type="SMART" id="SM00906">
    <property type="entry name" value="Fungal_trans"/>
    <property type="match status" value="1"/>
</dbReference>
<protein>
    <submittedName>
        <fullName evidence="9">Fungal-specific transcription factor domain-containing protein</fullName>
    </submittedName>
</protein>
<evidence type="ECO:0000313" key="9">
    <source>
        <dbReference type="EMBL" id="KAH7367153.1"/>
    </source>
</evidence>
<feature type="region of interest" description="Disordered" evidence="7">
    <location>
        <begin position="669"/>
        <end position="703"/>
    </location>
</feature>
<comment type="caution">
    <text evidence="9">The sequence shown here is derived from an EMBL/GenBank/DDBJ whole genome shotgun (WGS) entry which is preliminary data.</text>
</comment>
<dbReference type="PROSITE" id="PS50048">
    <property type="entry name" value="ZN2_CY6_FUNGAL_2"/>
    <property type="match status" value="1"/>
</dbReference>
<keyword evidence="3" id="KW-0805">Transcription regulation</keyword>
<keyword evidence="10" id="KW-1185">Reference proteome</keyword>
<dbReference type="PANTHER" id="PTHR31944:SF131">
    <property type="entry name" value="HEME-RESPONSIVE ZINC FINGER TRANSCRIPTION FACTOR HAP1"/>
    <property type="match status" value="1"/>
</dbReference>
<dbReference type="SUPFAM" id="SSF57701">
    <property type="entry name" value="Zn2/Cys6 DNA-binding domain"/>
    <property type="match status" value="1"/>
</dbReference>
<dbReference type="Pfam" id="PF04082">
    <property type="entry name" value="Fungal_trans"/>
    <property type="match status" value="1"/>
</dbReference>
<dbReference type="SMART" id="SM00066">
    <property type="entry name" value="GAL4"/>
    <property type="match status" value="1"/>
</dbReference>
<dbReference type="CDD" id="cd00067">
    <property type="entry name" value="GAL4"/>
    <property type="match status" value="1"/>
</dbReference>
<dbReference type="InterPro" id="IPR001138">
    <property type="entry name" value="Zn2Cys6_DnaBD"/>
</dbReference>
<dbReference type="EMBL" id="JAGPXD010000002">
    <property type="protein sequence ID" value="KAH7367153.1"/>
    <property type="molecule type" value="Genomic_DNA"/>
</dbReference>
<evidence type="ECO:0000256" key="3">
    <source>
        <dbReference type="ARBA" id="ARBA00023015"/>
    </source>
</evidence>
<dbReference type="AlphaFoldDB" id="A0A8K0X4U0"/>
<evidence type="ECO:0000256" key="6">
    <source>
        <dbReference type="ARBA" id="ARBA00023242"/>
    </source>
</evidence>
<evidence type="ECO:0000259" key="8">
    <source>
        <dbReference type="PROSITE" id="PS50048"/>
    </source>
</evidence>
<evidence type="ECO:0000256" key="5">
    <source>
        <dbReference type="ARBA" id="ARBA00023163"/>
    </source>
</evidence>
<keyword evidence="1" id="KW-0479">Metal-binding</keyword>
<dbReference type="GO" id="GO:0008270">
    <property type="term" value="F:zinc ion binding"/>
    <property type="evidence" value="ECO:0007669"/>
    <property type="project" value="InterPro"/>
</dbReference>
<evidence type="ECO:0000256" key="1">
    <source>
        <dbReference type="ARBA" id="ARBA00022723"/>
    </source>
</evidence>
<evidence type="ECO:0000256" key="4">
    <source>
        <dbReference type="ARBA" id="ARBA00023125"/>
    </source>
</evidence>
<feature type="region of interest" description="Disordered" evidence="7">
    <location>
        <begin position="110"/>
        <end position="143"/>
    </location>
</feature>
<keyword evidence="4" id="KW-0238">DNA-binding</keyword>
<dbReference type="Pfam" id="PF00172">
    <property type="entry name" value="Zn_clus"/>
    <property type="match status" value="1"/>
</dbReference>